<keyword evidence="3" id="KW-1185">Reference proteome</keyword>
<accession>A0A8R1UVL0</accession>
<proteinExistence type="predicted"/>
<organism evidence="2 3">
    <name type="scientific">Pristionchus pacificus</name>
    <name type="common">Parasitic nematode worm</name>
    <dbReference type="NCBI Taxonomy" id="54126"/>
    <lineage>
        <taxon>Eukaryota</taxon>
        <taxon>Metazoa</taxon>
        <taxon>Ecdysozoa</taxon>
        <taxon>Nematoda</taxon>
        <taxon>Chromadorea</taxon>
        <taxon>Rhabditida</taxon>
        <taxon>Rhabditina</taxon>
        <taxon>Diplogasteromorpha</taxon>
        <taxon>Diplogasteroidea</taxon>
        <taxon>Neodiplogasteridae</taxon>
        <taxon>Pristionchus</taxon>
    </lineage>
</organism>
<name>A0A2A6BJ29_PRIPA</name>
<dbReference type="EnsemblMetazoa" id="PPA39792.1">
    <property type="protein sequence ID" value="PPA39792.1"/>
    <property type="gene ID" value="WBGene00278161"/>
</dbReference>
<reference evidence="3" key="1">
    <citation type="journal article" date="2008" name="Nat. Genet.">
        <title>The Pristionchus pacificus genome provides a unique perspective on nematode lifestyle and parasitism.</title>
        <authorList>
            <person name="Dieterich C."/>
            <person name="Clifton S.W."/>
            <person name="Schuster L.N."/>
            <person name="Chinwalla A."/>
            <person name="Delehaunty K."/>
            <person name="Dinkelacker I."/>
            <person name="Fulton L."/>
            <person name="Fulton R."/>
            <person name="Godfrey J."/>
            <person name="Minx P."/>
            <person name="Mitreva M."/>
            <person name="Roeseler W."/>
            <person name="Tian H."/>
            <person name="Witte H."/>
            <person name="Yang S.P."/>
            <person name="Wilson R.K."/>
            <person name="Sommer R.J."/>
        </authorList>
    </citation>
    <scope>NUCLEOTIDE SEQUENCE [LARGE SCALE GENOMIC DNA]</scope>
    <source>
        <strain evidence="3">PS312</strain>
    </source>
</reference>
<protein>
    <submittedName>
        <fullName evidence="2">Uncharacterized protein</fullName>
    </submittedName>
</protein>
<dbReference type="AlphaFoldDB" id="A0A2A6BJ29"/>
<gene>
    <name evidence="2" type="primary">WBGene00278161</name>
</gene>
<reference evidence="2" key="2">
    <citation type="submission" date="2022-06" db="UniProtKB">
        <authorList>
            <consortium name="EnsemblMetazoa"/>
        </authorList>
    </citation>
    <scope>IDENTIFICATION</scope>
    <source>
        <strain evidence="2">PS312</strain>
    </source>
</reference>
<sequence length="90" mass="10336">METPFPFSLHFLHLTSSQSVDMLYKPLEYSSEEEDDEKKVHNDKKSLPKTIDRGDATSPSMVSFTPIRIIHAGRFSPVVYGRSYFGYFLS</sequence>
<evidence type="ECO:0000313" key="2">
    <source>
        <dbReference type="EnsemblMetazoa" id="PPA39792.1"/>
    </source>
</evidence>
<feature type="compositionally biased region" description="Basic and acidic residues" evidence="1">
    <location>
        <begin position="37"/>
        <end position="54"/>
    </location>
</feature>
<evidence type="ECO:0000313" key="3">
    <source>
        <dbReference type="Proteomes" id="UP000005239"/>
    </source>
</evidence>
<feature type="region of interest" description="Disordered" evidence="1">
    <location>
        <begin position="31"/>
        <end position="54"/>
    </location>
</feature>
<dbReference type="Proteomes" id="UP000005239">
    <property type="component" value="Unassembled WGS sequence"/>
</dbReference>
<accession>A0A2A6BJ29</accession>
<evidence type="ECO:0000256" key="1">
    <source>
        <dbReference type="SAM" id="MobiDB-lite"/>
    </source>
</evidence>